<dbReference type="RefSeq" id="WP_344071405.1">
    <property type="nucleotide sequence ID" value="NZ_BAAACA010000007.1"/>
</dbReference>
<evidence type="ECO:0008006" key="6">
    <source>
        <dbReference type="Google" id="ProtNLM"/>
    </source>
</evidence>
<keyword evidence="2" id="KW-0812">Transmembrane</keyword>
<evidence type="ECO:0000313" key="5">
    <source>
        <dbReference type="Proteomes" id="UP001500668"/>
    </source>
</evidence>
<keyword evidence="3" id="KW-0732">Signal</keyword>
<comment type="caution">
    <text evidence="4">The sequence shown here is derived from an EMBL/GenBank/DDBJ whole genome shotgun (WGS) entry which is preliminary data.</text>
</comment>
<organism evidence="4 5">
    <name type="scientific">Streptomyces crystallinus</name>
    <dbReference type="NCBI Taxonomy" id="68191"/>
    <lineage>
        <taxon>Bacteria</taxon>
        <taxon>Bacillati</taxon>
        <taxon>Actinomycetota</taxon>
        <taxon>Actinomycetes</taxon>
        <taxon>Kitasatosporales</taxon>
        <taxon>Streptomycetaceae</taxon>
        <taxon>Streptomyces</taxon>
    </lineage>
</organism>
<gene>
    <name evidence="4" type="ORF">GCM10010394_14640</name>
</gene>
<sequence>MRNALRTVLATAVVAGVALTPVVTATTALAAPSVSKAAAAKNDRYSGLPVYIGKGYVAVLRNHTADGGPEAWIRAVGPDWQRGDTYMTRVMTVLDRKQTSAVVDGIRLRLNRVGGELPELVVSGAGSTNTTVYFPERVDDAPDPTPAPAKPVRTVALKGGLTAKLYHRGEQHRYFTATVLKGGKVLGELKAGGGYTSKDSDVFAGVRVVLTSEGLITSAMAGPYGGQGESGDSGRLVRTQTLLGGLKGKVYAHDEGKHVYYSAHILEKDGNQLGVLRAGFDHAPKDQEVYPEVLVRVTLDSRGKLMSYDVDMGGSDKGTGGKGTGGKGTGGKGSTGTPGKGAPATSTPAPAPAAQTGATGVQVVPKGAVAAGAEIKGGGDDHTVLVAGGAGLASVGAAGLGFVALRRRAGARG</sequence>
<evidence type="ECO:0000256" key="1">
    <source>
        <dbReference type="SAM" id="MobiDB-lite"/>
    </source>
</evidence>
<feature type="chain" id="PRO_5046766906" description="Gram-positive cocci surface proteins LPxTG domain-containing protein" evidence="3">
    <location>
        <begin position="31"/>
        <end position="413"/>
    </location>
</feature>
<feature type="compositionally biased region" description="Gly residues" evidence="1">
    <location>
        <begin position="315"/>
        <end position="339"/>
    </location>
</feature>
<feature type="region of interest" description="Disordered" evidence="1">
    <location>
        <begin position="310"/>
        <end position="358"/>
    </location>
</feature>
<keyword evidence="2" id="KW-1133">Transmembrane helix</keyword>
<proteinExistence type="predicted"/>
<feature type="signal peptide" evidence="3">
    <location>
        <begin position="1"/>
        <end position="30"/>
    </location>
</feature>
<protein>
    <recommendedName>
        <fullName evidence="6">Gram-positive cocci surface proteins LPxTG domain-containing protein</fullName>
    </recommendedName>
</protein>
<feature type="transmembrane region" description="Helical" evidence="2">
    <location>
        <begin position="384"/>
        <end position="405"/>
    </location>
</feature>
<feature type="compositionally biased region" description="Low complexity" evidence="1">
    <location>
        <begin position="340"/>
        <end position="358"/>
    </location>
</feature>
<evidence type="ECO:0000256" key="2">
    <source>
        <dbReference type="SAM" id="Phobius"/>
    </source>
</evidence>
<evidence type="ECO:0000313" key="4">
    <source>
        <dbReference type="EMBL" id="GAA0586626.1"/>
    </source>
</evidence>
<dbReference type="Proteomes" id="UP001500668">
    <property type="component" value="Unassembled WGS sequence"/>
</dbReference>
<evidence type="ECO:0000256" key="3">
    <source>
        <dbReference type="SAM" id="SignalP"/>
    </source>
</evidence>
<reference evidence="4 5" key="1">
    <citation type="journal article" date="2019" name="Int. J. Syst. Evol. Microbiol.">
        <title>The Global Catalogue of Microorganisms (GCM) 10K type strain sequencing project: providing services to taxonomists for standard genome sequencing and annotation.</title>
        <authorList>
            <consortium name="The Broad Institute Genomics Platform"/>
            <consortium name="The Broad Institute Genome Sequencing Center for Infectious Disease"/>
            <person name="Wu L."/>
            <person name="Ma J."/>
        </authorList>
    </citation>
    <scope>NUCLEOTIDE SEQUENCE [LARGE SCALE GENOMIC DNA]</scope>
    <source>
        <strain evidence="4 5">JCM 5067</strain>
    </source>
</reference>
<keyword evidence="5" id="KW-1185">Reference proteome</keyword>
<accession>A0ABN1FB28</accession>
<name>A0ABN1FB28_9ACTN</name>
<dbReference type="EMBL" id="BAAACA010000007">
    <property type="protein sequence ID" value="GAA0586626.1"/>
    <property type="molecule type" value="Genomic_DNA"/>
</dbReference>
<keyword evidence="2" id="KW-0472">Membrane</keyword>